<evidence type="ECO:0000256" key="1">
    <source>
        <dbReference type="SAM" id="MobiDB-lite"/>
    </source>
</evidence>
<dbReference type="Proteomes" id="UP000077266">
    <property type="component" value="Unassembled WGS sequence"/>
</dbReference>
<organism evidence="2 3">
    <name type="scientific">Exidia glandulosa HHB12029</name>
    <dbReference type="NCBI Taxonomy" id="1314781"/>
    <lineage>
        <taxon>Eukaryota</taxon>
        <taxon>Fungi</taxon>
        <taxon>Dikarya</taxon>
        <taxon>Basidiomycota</taxon>
        <taxon>Agaricomycotina</taxon>
        <taxon>Agaricomycetes</taxon>
        <taxon>Auriculariales</taxon>
        <taxon>Exidiaceae</taxon>
        <taxon>Exidia</taxon>
    </lineage>
</organism>
<name>A0A165N4Q8_EXIGL</name>
<feature type="region of interest" description="Disordered" evidence="1">
    <location>
        <begin position="317"/>
        <end position="357"/>
    </location>
</feature>
<gene>
    <name evidence="2" type="ORF">EXIGLDRAFT_761822</name>
</gene>
<dbReference type="EMBL" id="KV425902">
    <property type="protein sequence ID" value="KZW00207.1"/>
    <property type="molecule type" value="Genomic_DNA"/>
</dbReference>
<proteinExistence type="predicted"/>
<sequence length="357" mass="39752">MAHLCKMDSTILDDHFWANALLLQQNGDLYELDCQSSQLLHQFQADHRATPAWRLDDDVISGILYNVLQSIVDTTRGGTSDQERNAHKHVVSCICACASNGSGDPAMDRMAHLATTWIACVYWMLWDYGPYRKSPEPETTSRNAELVFKRVAVPSPENTVQLSIDLARTADDVLTIRCMQQLSGMSVDEFDQILGTLDQPSNAITTAALSADTTFWEHMWGLQETDIKDHYRIQNFWGGNVTLPGHPPLSHVKFRSRGVGVAPPDVRLLRFHAMVGQVIYGSGLGKLFFNATGDMDTCTTPATVTPQQFYNVAANGPSALPCRDPSSDDDDGDSDYVPNDEDEDEDEDIFESCELWR</sequence>
<evidence type="ECO:0008006" key="4">
    <source>
        <dbReference type="Google" id="ProtNLM"/>
    </source>
</evidence>
<accession>A0A165N4Q8</accession>
<evidence type="ECO:0000313" key="2">
    <source>
        <dbReference type="EMBL" id="KZW00207.1"/>
    </source>
</evidence>
<keyword evidence="3" id="KW-1185">Reference proteome</keyword>
<dbReference type="InParanoid" id="A0A165N4Q8"/>
<feature type="compositionally biased region" description="Acidic residues" evidence="1">
    <location>
        <begin position="327"/>
        <end position="351"/>
    </location>
</feature>
<dbReference type="AlphaFoldDB" id="A0A165N4Q8"/>
<reference evidence="2 3" key="1">
    <citation type="journal article" date="2016" name="Mol. Biol. Evol.">
        <title>Comparative Genomics of Early-Diverging Mushroom-Forming Fungi Provides Insights into the Origins of Lignocellulose Decay Capabilities.</title>
        <authorList>
            <person name="Nagy L.G."/>
            <person name="Riley R."/>
            <person name="Tritt A."/>
            <person name="Adam C."/>
            <person name="Daum C."/>
            <person name="Floudas D."/>
            <person name="Sun H."/>
            <person name="Yadav J.S."/>
            <person name="Pangilinan J."/>
            <person name="Larsson K.H."/>
            <person name="Matsuura K."/>
            <person name="Barry K."/>
            <person name="Labutti K."/>
            <person name="Kuo R."/>
            <person name="Ohm R.A."/>
            <person name="Bhattacharya S.S."/>
            <person name="Shirouzu T."/>
            <person name="Yoshinaga Y."/>
            <person name="Martin F.M."/>
            <person name="Grigoriev I.V."/>
            <person name="Hibbett D.S."/>
        </authorList>
    </citation>
    <scope>NUCLEOTIDE SEQUENCE [LARGE SCALE GENOMIC DNA]</scope>
    <source>
        <strain evidence="2 3">HHB12029</strain>
    </source>
</reference>
<evidence type="ECO:0000313" key="3">
    <source>
        <dbReference type="Proteomes" id="UP000077266"/>
    </source>
</evidence>
<protein>
    <recommendedName>
        <fullName evidence="4">HNH nuclease domain-containing protein</fullName>
    </recommendedName>
</protein>